<proteinExistence type="predicted"/>
<gene>
    <name evidence="2" type="ORF">RAS12_29885</name>
</gene>
<feature type="signal peptide" evidence="1">
    <location>
        <begin position="1"/>
        <end position="28"/>
    </location>
</feature>
<evidence type="ECO:0000313" key="3">
    <source>
        <dbReference type="Proteomes" id="UP001234798"/>
    </source>
</evidence>
<feature type="chain" id="PRO_5045427032" description="DUF2066 domain-containing protein" evidence="1">
    <location>
        <begin position="29"/>
        <end position="249"/>
    </location>
</feature>
<dbReference type="Proteomes" id="UP001234798">
    <property type="component" value="Chromosome"/>
</dbReference>
<protein>
    <recommendedName>
        <fullName evidence="4">DUF2066 domain-containing protein</fullName>
    </recommendedName>
</protein>
<keyword evidence="3" id="KW-1185">Reference proteome</keyword>
<evidence type="ECO:0000256" key="1">
    <source>
        <dbReference type="SAM" id="SignalP"/>
    </source>
</evidence>
<evidence type="ECO:0008006" key="4">
    <source>
        <dbReference type="Google" id="ProtNLM"/>
    </source>
</evidence>
<evidence type="ECO:0000313" key="2">
    <source>
        <dbReference type="EMBL" id="WMD20748.1"/>
    </source>
</evidence>
<accession>A0ABY9M2C0</accession>
<name>A0ABY9M2C0_9BURK</name>
<organism evidence="2 3">
    <name type="scientific">Achromobacter seleniivolatilans</name>
    <dbReference type="NCBI Taxonomy" id="3047478"/>
    <lineage>
        <taxon>Bacteria</taxon>
        <taxon>Pseudomonadati</taxon>
        <taxon>Pseudomonadota</taxon>
        <taxon>Betaproteobacteria</taxon>
        <taxon>Burkholderiales</taxon>
        <taxon>Alcaligenaceae</taxon>
        <taxon>Achromobacter</taxon>
    </lineage>
</organism>
<dbReference type="EMBL" id="CP132976">
    <property type="protein sequence ID" value="WMD20748.1"/>
    <property type="molecule type" value="Genomic_DNA"/>
</dbReference>
<reference evidence="2 3" key="1">
    <citation type="submission" date="2023-08" db="EMBL/GenBank/DDBJ databases">
        <title>Achromobacter seleniivolatilans sp. nov., isolated from seleniferous soil.</title>
        <authorList>
            <person name="Zhang S."/>
            <person name="Li K."/>
            <person name="Peng J."/>
            <person name="Zhao Q."/>
            <person name="Wang H."/>
            <person name="Guo Y."/>
        </authorList>
    </citation>
    <scope>NUCLEOTIDE SEQUENCE [LARGE SCALE GENOMIC DNA]</scope>
    <source>
        <strain evidence="2 3">R39</strain>
    </source>
</reference>
<sequence>MPWLNRPQLARRKLLACLALLAALPASVAQVSPAEPIRPPSLVWGALPDGDLYLLVASPRLSKPEVVQLADGTIGPGVGDDRFVTQVWSNVPAPIQLWVTIDPARLRDAGLTLDQALKALDQKLGVSAQPLQGIGIAASWFYPKASRTALSERSDTSLKLPDGRVADPAMWTEVAYRQYPEPWNDWQQVALSLTIHAESDRSSLHDVVIGRLNQLAQKLPADVSILMIPGGPRLKEVDGIFVTLGAEHR</sequence>
<keyword evidence="1" id="KW-0732">Signal</keyword>
<dbReference type="RefSeq" id="WP_306944141.1">
    <property type="nucleotide sequence ID" value="NZ_CP132976.1"/>
</dbReference>